<dbReference type="CDD" id="cd00096">
    <property type="entry name" value="Ig"/>
    <property type="match status" value="1"/>
</dbReference>
<proteinExistence type="predicted"/>
<organism evidence="11 12">
    <name type="scientific">Dibothriocephalus latus</name>
    <name type="common">Fish tapeworm</name>
    <name type="synonym">Diphyllobothrium latum</name>
    <dbReference type="NCBI Taxonomy" id="60516"/>
    <lineage>
        <taxon>Eukaryota</taxon>
        <taxon>Metazoa</taxon>
        <taxon>Spiralia</taxon>
        <taxon>Lophotrochozoa</taxon>
        <taxon>Platyhelminthes</taxon>
        <taxon>Cestoda</taxon>
        <taxon>Eucestoda</taxon>
        <taxon>Diphyllobothriidea</taxon>
        <taxon>Diphyllobothriidae</taxon>
        <taxon>Dibothriocephalus</taxon>
    </lineage>
</organism>
<evidence type="ECO:0000313" key="12">
    <source>
        <dbReference type="Proteomes" id="UP000281553"/>
    </source>
</evidence>
<dbReference type="InterPro" id="IPR001611">
    <property type="entry name" value="Leu-rich_rpt"/>
</dbReference>
<dbReference type="InterPro" id="IPR032675">
    <property type="entry name" value="LRR_dom_sf"/>
</dbReference>
<dbReference type="Proteomes" id="UP000281553">
    <property type="component" value="Unassembled WGS sequence"/>
</dbReference>
<keyword evidence="7 9" id="KW-0472">Membrane</keyword>
<evidence type="ECO:0000256" key="8">
    <source>
        <dbReference type="ARBA" id="ARBA00023157"/>
    </source>
</evidence>
<dbReference type="EMBL" id="UYRU01049864">
    <property type="protein sequence ID" value="VDN10746.1"/>
    <property type="molecule type" value="Genomic_DNA"/>
</dbReference>
<sequence>MKFLFKVGVVFVLLLAVYTFPVVAVRGCTVIAIQPDLRWKKAICDSTTSLLTSLPLDLPEMLINLRITQQNIRQLNDNVLKKLIYLEELCVESSGLEQVDVNAFRGLTRLKILSLRNNSLRIDEGNLLSATFHHLPSLEILDLSYNPLGFIPPNFFPASVGKTLKELRLEHTNGDGALNIDVSAFFFLEQLRVLDLSFAGFRSLPVDFRSVFARMENLRELQLGGNPWVCDCTLRWLKDWYLTDAPPSMRFSYTRKTLQETHVNVAPTCSEPYSVHGKQIFGSSGPKTIKLEEFLCKQWISSKVKTVSVPEQSNVSLKCHGYSDTPVNVQWFKNKNILTKLPRRYSRFQINSPEFQATLHISNVAKEDAGFWECALGEDGGQQRASINLTVKLADGSLTKAGSDSSQADSYKQNLVYAGIGIASLFILLAAFVLAIFCCWSGRNGKPARMQMCASKLRGGNSYQFGLQGIGSDTRELIGNRAANSRSDSPGPMQSKSPIHIVQTVNDLVDSTNQKSVTSQ</sequence>
<dbReference type="InterPro" id="IPR036179">
    <property type="entry name" value="Ig-like_dom_sf"/>
</dbReference>
<keyword evidence="2" id="KW-0433">Leucine-rich repeat</keyword>
<dbReference type="InterPro" id="IPR050541">
    <property type="entry name" value="LRR_TM_domain-containing"/>
</dbReference>
<dbReference type="InterPro" id="IPR013098">
    <property type="entry name" value="Ig_I-set"/>
</dbReference>
<name>A0A3P7NYU0_DIBLA</name>
<feature type="domain" description="Ig-like" evidence="10">
    <location>
        <begin position="286"/>
        <end position="390"/>
    </location>
</feature>
<keyword evidence="6 9" id="KW-1133">Transmembrane helix</keyword>
<dbReference type="AlphaFoldDB" id="A0A3P7NYU0"/>
<evidence type="ECO:0000313" key="11">
    <source>
        <dbReference type="EMBL" id="VDN10746.1"/>
    </source>
</evidence>
<dbReference type="Pfam" id="PF13855">
    <property type="entry name" value="LRR_8"/>
    <property type="match status" value="1"/>
</dbReference>
<dbReference type="PANTHER" id="PTHR24369:SF210">
    <property type="entry name" value="CHAOPTIN-RELATED"/>
    <property type="match status" value="1"/>
</dbReference>
<dbReference type="SUPFAM" id="SSF52058">
    <property type="entry name" value="L domain-like"/>
    <property type="match status" value="1"/>
</dbReference>
<keyword evidence="8" id="KW-1015">Disulfide bond</keyword>
<dbReference type="Gene3D" id="2.60.40.10">
    <property type="entry name" value="Immunoglobulins"/>
    <property type="match status" value="1"/>
</dbReference>
<dbReference type="OrthoDB" id="643377at2759"/>
<dbReference type="InterPro" id="IPR003591">
    <property type="entry name" value="Leu-rich_rpt_typical-subtyp"/>
</dbReference>
<keyword evidence="4" id="KW-0732">Signal</keyword>
<feature type="transmembrane region" description="Helical" evidence="9">
    <location>
        <begin position="415"/>
        <end position="440"/>
    </location>
</feature>
<dbReference type="GO" id="GO:0005886">
    <property type="term" value="C:plasma membrane"/>
    <property type="evidence" value="ECO:0007669"/>
    <property type="project" value="TreeGrafter"/>
</dbReference>
<gene>
    <name evidence="11" type="ORF">DILT_LOCUS6577</name>
</gene>
<evidence type="ECO:0000256" key="2">
    <source>
        <dbReference type="ARBA" id="ARBA00022614"/>
    </source>
</evidence>
<keyword evidence="5" id="KW-0677">Repeat</keyword>
<comment type="subcellular location">
    <subcellularLocation>
        <location evidence="1">Membrane</location>
        <topology evidence="1">Single-pass membrane protein</topology>
    </subcellularLocation>
</comment>
<dbReference type="InterPro" id="IPR003599">
    <property type="entry name" value="Ig_sub"/>
</dbReference>
<dbReference type="SMART" id="SM00369">
    <property type="entry name" value="LRR_TYP"/>
    <property type="match status" value="4"/>
</dbReference>
<evidence type="ECO:0000256" key="5">
    <source>
        <dbReference type="ARBA" id="ARBA00022737"/>
    </source>
</evidence>
<accession>A0A3P7NYU0</accession>
<feature type="non-terminal residue" evidence="11">
    <location>
        <position position="520"/>
    </location>
</feature>
<evidence type="ECO:0000259" key="10">
    <source>
        <dbReference type="PROSITE" id="PS50835"/>
    </source>
</evidence>
<evidence type="ECO:0000256" key="3">
    <source>
        <dbReference type="ARBA" id="ARBA00022692"/>
    </source>
</evidence>
<protein>
    <recommendedName>
        <fullName evidence="10">Ig-like domain-containing protein</fullName>
    </recommendedName>
</protein>
<dbReference type="InterPro" id="IPR013783">
    <property type="entry name" value="Ig-like_fold"/>
</dbReference>
<dbReference type="PROSITE" id="PS50835">
    <property type="entry name" value="IG_LIKE"/>
    <property type="match status" value="1"/>
</dbReference>
<keyword evidence="12" id="KW-1185">Reference proteome</keyword>
<dbReference type="Gene3D" id="3.80.10.10">
    <property type="entry name" value="Ribonuclease Inhibitor"/>
    <property type="match status" value="1"/>
</dbReference>
<evidence type="ECO:0000256" key="1">
    <source>
        <dbReference type="ARBA" id="ARBA00004167"/>
    </source>
</evidence>
<keyword evidence="3 9" id="KW-0812">Transmembrane</keyword>
<dbReference type="SMART" id="SM00409">
    <property type="entry name" value="IG"/>
    <property type="match status" value="1"/>
</dbReference>
<evidence type="ECO:0000256" key="4">
    <source>
        <dbReference type="ARBA" id="ARBA00022729"/>
    </source>
</evidence>
<reference evidence="11 12" key="1">
    <citation type="submission" date="2018-11" db="EMBL/GenBank/DDBJ databases">
        <authorList>
            <consortium name="Pathogen Informatics"/>
        </authorList>
    </citation>
    <scope>NUCLEOTIDE SEQUENCE [LARGE SCALE GENOMIC DNA]</scope>
</reference>
<evidence type="ECO:0000256" key="7">
    <source>
        <dbReference type="ARBA" id="ARBA00023136"/>
    </source>
</evidence>
<dbReference type="Pfam" id="PF07679">
    <property type="entry name" value="I-set"/>
    <property type="match status" value="1"/>
</dbReference>
<evidence type="ECO:0000256" key="9">
    <source>
        <dbReference type="SAM" id="Phobius"/>
    </source>
</evidence>
<evidence type="ECO:0000256" key="6">
    <source>
        <dbReference type="ARBA" id="ARBA00022989"/>
    </source>
</evidence>
<dbReference type="PANTHER" id="PTHR24369">
    <property type="entry name" value="ANTIGEN BSP, PUTATIVE-RELATED"/>
    <property type="match status" value="1"/>
</dbReference>
<dbReference type="SUPFAM" id="SSF48726">
    <property type="entry name" value="Immunoglobulin"/>
    <property type="match status" value="1"/>
</dbReference>
<dbReference type="InterPro" id="IPR007110">
    <property type="entry name" value="Ig-like_dom"/>
</dbReference>